<feature type="chain" id="PRO_5038131550" description="Lipoprotein" evidence="1">
    <location>
        <begin position="20"/>
        <end position="116"/>
    </location>
</feature>
<dbReference type="PROSITE" id="PS51257">
    <property type="entry name" value="PROKAR_LIPOPROTEIN"/>
    <property type="match status" value="1"/>
</dbReference>
<sequence>MKKLLCVVMIAGAAAFISSCGKMSFEERIEQDVYEKIAAGYCENDSIPKNSEIKNFQLGEITPIGETGMIDVSIEFDVANADGTEKHMKKAMLYLENGRGDKMLAIYCDYDYRDKK</sequence>
<dbReference type="EMBL" id="JAESIY010000002">
    <property type="protein sequence ID" value="MBL3655321.1"/>
    <property type="molecule type" value="Genomic_DNA"/>
</dbReference>
<dbReference type="RefSeq" id="WP_202242948.1">
    <property type="nucleotide sequence ID" value="NZ_JAESIY010000002.1"/>
</dbReference>
<evidence type="ECO:0000313" key="3">
    <source>
        <dbReference type="Proteomes" id="UP000659388"/>
    </source>
</evidence>
<feature type="signal peptide" evidence="1">
    <location>
        <begin position="1"/>
        <end position="19"/>
    </location>
</feature>
<name>A0A937F5D1_9BACT</name>
<reference evidence="2" key="1">
    <citation type="submission" date="2021-01" db="EMBL/GenBank/DDBJ databases">
        <title>Fulvivirga kasyanovii gen. nov., sp nov., a novel member of the phylum Bacteroidetes isolated from seawater in a mussel farm.</title>
        <authorList>
            <person name="Zhao L.-H."/>
            <person name="Wang Z.-J."/>
        </authorList>
    </citation>
    <scope>NUCLEOTIDE SEQUENCE</scope>
    <source>
        <strain evidence="2">2943</strain>
    </source>
</reference>
<evidence type="ECO:0008006" key="4">
    <source>
        <dbReference type="Google" id="ProtNLM"/>
    </source>
</evidence>
<organism evidence="2 3">
    <name type="scientific">Fulvivirga sediminis</name>
    <dbReference type="NCBI Taxonomy" id="2803949"/>
    <lineage>
        <taxon>Bacteria</taxon>
        <taxon>Pseudomonadati</taxon>
        <taxon>Bacteroidota</taxon>
        <taxon>Cytophagia</taxon>
        <taxon>Cytophagales</taxon>
        <taxon>Fulvivirgaceae</taxon>
        <taxon>Fulvivirga</taxon>
    </lineage>
</organism>
<dbReference type="AlphaFoldDB" id="A0A937F5D1"/>
<accession>A0A937F5D1</accession>
<dbReference type="Proteomes" id="UP000659388">
    <property type="component" value="Unassembled WGS sequence"/>
</dbReference>
<gene>
    <name evidence="2" type="ORF">JL102_04210</name>
</gene>
<comment type="caution">
    <text evidence="2">The sequence shown here is derived from an EMBL/GenBank/DDBJ whole genome shotgun (WGS) entry which is preliminary data.</text>
</comment>
<evidence type="ECO:0000256" key="1">
    <source>
        <dbReference type="SAM" id="SignalP"/>
    </source>
</evidence>
<keyword evidence="3" id="KW-1185">Reference proteome</keyword>
<protein>
    <recommendedName>
        <fullName evidence="4">Lipoprotein</fullName>
    </recommendedName>
</protein>
<evidence type="ECO:0000313" key="2">
    <source>
        <dbReference type="EMBL" id="MBL3655321.1"/>
    </source>
</evidence>
<proteinExistence type="predicted"/>
<keyword evidence="1" id="KW-0732">Signal</keyword>